<sequence>MLPFNNFFNPSTMTRQFRFWFYLALCCLLPGLLHAQSASSGIETLHQVLEDTRTQMQTMCADLVTLAQALAGFGTLFYIGSRVWKHIARGEGVDMYPLLKPLAILLCIGIFPKVLDVINSIMKPTVTATAALAQHANDHVHNLLTAQAAMLGGGATYPALIVPMPAMTSEDNKYTQPDNTDSGGGGIWSAIGQGFKFIASGWISTLRYCFRLMLSILLEILYYAAALCIDTIRTFHLIVLGVLGPFAFAFSCYDGFQNSLTHWLARYINIYLWLPICNLFGAIMSTIQANMLQLDLSRIDSGSLTIFSPTDIAYLIFLVMGVVGYFTVPSIANYIIHTHGPNPIAGRMSSMTGAVVNTAIMAGTGMPGGAGGMGAGGLAGGSGAAGGGGASAAGGFAAGGAADQYNRDKISGNSSSNA</sequence>
<feature type="signal peptide" evidence="2">
    <location>
        <begin position="1"/>
        <end position="35"/>
    </location>
</feature>
<dbReference type="InterPro" id="IPR022393">
    <property type="entry name" value="Conjugative_transposon_TraJ"/>
</dbReference>
<dbReference type="EMBL" id="SODV01000002">
    <property type="protein sequence ID" value="TDW97108.1"/>
    <property type="molecule type" value="Genomic_DNA"/>
</dbReference>
<proteinExistence type="predicted"/>
<accession>A0A4R8DI07</accession>
<dbReference type="Proteomes" id="UP000294498">
    <property type="component" value="Unassembled WGS sequence"/>
</dbReference>
<evidence type="ECO:0000256" key="2">
    <source>
        <dbReference type="SAM" id="SignalP"/>
    </source>
</evidence>
<keyword evidence="5" id="KW-1185">Reference proteome</keyword>
<feature type="domain" description="Conjugative transposon TraJ C-terminal" evidence="3">
    <location>
        <begin position="42"/>
        <end position="412"/>
    </location>
</feature>
<feature type="transmembrane region" description="Helical" evidence="1">
    <location>
        <begin position="268"/>
        <end position="292"/>
    </location>
</feature>
<dbReference type="InterPro" id="IPR012424">
    <property type="entry name" value="Conjugative_transposon_TraJ_C"/>
</dbReference>
<evidence type="ECO:0000313" key="5">
    <source>
        <dbReference type="Proteomes" id="UP000294498"/>
    </source>
</evidence>
<feature type="chain" id="PRO_5020642014" evidence="2">
    <location>
        <begin position="36"/>
        <end position="418"/>
    </location>
</feature>
<gene>
    <name evidence="4" type="ORF">EDB95_4949</name>
</gene>
<dbReference type="Pfam" id="PF07863">
    <property type="entry name" value="CtnDOT_TraJ"/>
    <property type="match status" value="1"/>
</dbReference>
<evidence type="ECO:0000259" key="3">
    <source>
        <dbReference type="Pfam" id="PF07863"/>
    </source>
</evidence>
<evidence type="ECO:0000313" key="4">
    <source>
        <dbReference type="EMBL" id="TDW97108.1"/>
    </source>
</evidence>
<keyword evidence="1" id="KW-0472">Membrane</keyword>
<keyword evidence="2" id="KW-0732">Signal</keyword>
<feature type="transmembrane region" description="Helical" evidence="1">
    <location>
        <begin position="208"/>
        <end position="229"/>
    </location>
</feature>
<reference evidence="4 5" key="1">
    <citation type="submission" date="2019-03" db="EMBL/GenBank/DDBJ databases">
        <title>Genomic Encyclopedia of Type Strains, Phase IV (KMG-IV): sequencing the most valuable type-strain genomes for metagenomic binning, comparative biology and taxonomic classification.</title>
        <authorList>
            <person name="Goeker M."/>
        </authorList>
    </citation>
    <scope>NUCLEOTIDE SEQUENCE [LARGE SCALE GENOMIC DNA]</scope>
    <source>
        <strain evidence="4 5">DSM 100059</strain>
    </source>
</reference>
<dbReference type="OrthoDB" id="1147144at2"/>
<dbReference type="NCBIfam" id="TIGR03782">
    <property type="entry name" value="Bac_Flav_CT_J"/>
    <property type="match status" value="1"/>
</dbReference>
<comment type="caution">
    <text evidence="4">The sequence shown here is derived from an EMBL/GenBank/DDBJ whole genome shotgun (WGS) entry which is preliminary data.</text>
</comment>
<name>A0A4R8DI07_9BACT</name>
<keyword evidence="1" id="KW-0812">Transmembrane</keyword>
<feature type="transmembrane region" description="Helical" evidence="1">
    <location>
        <begin position="312"/>
        <end position="336"/>
    </location>
</feature>
<keyword evidence="1" id="KW-1133">Transmembrane helix</keyword>
<organism evidence="4 5">
    <name type="scientific">Dinghuibacter silviterrae</name>
    <dbReference type="NCBI Taxonomy" id="1539049"/>
    <lineage>
        <taxon>Bacteria</taxon>
        <taxon>Pseudomonadati</taxon>
        <taxon>Bacteroidota</taxon>
        <taxon>Chitinophagia</taxon>
        <taxon>Chitinophagales</taxon>
        <taxon>Chitinophagaceae</taxon>
        <taxon>Dinghuibacter</taxon>
    </lineage>
</organism>
<feature type="transmembrane region" description="Helical" evidence="1">
    <location>
        <begin position="56"/>
        <end position="79"/>
    </location>
</feature>
<evidence type="ECO:0000256" key="1">
    <source>
        <dbReference type="SAM" id="Phobius"/>
    </source>
</evidence>
<dbReference type="AlphaFoldDB" id="A0A4R8DI07"/>
<protein>
    <submittedName>
        <fullName evidence="4">Conjugative transposon TraJ protein</fullName>
    </submittedName>
</protein>
<feature type="transmembrane region" description="Helical" evidence="1">
    <location>
        <begin position="235"/>
        <end position="256"/>
    </location>
</feature>